<evidence type="ECO:0000313" key="1">
    <source>
        <dbReference type="EMBL" id="EKO39494.1"/>
    </source>
</evidence>
<dbReference type="NCBIfam" id="TIGR02940">
    <property type="entry name" value="anfO_nitrog"/>
    <property type="match status" value="1"/>
</dbReference>
<sequence length="229" mass="24590">MKIAAYVDDNECLASPYHDGRLTVYDNTSGAWKPIRDVGLRIRADMRLADVKTAVRQAVAEMDGCSVFVSATTTGLVNAVLQEELGFHTWKSGGACLEQLDVVAAKEAELAATPPAPVPLEATAFGRKRCCGSQPAMLSPRRASAAPISLARGADGSSRVNLIEALENDASGNSRDVLWPILTEGAFSQLEILCAHVPRWFAGALEELVLEAEYRTVREGVLAVVSRKH</sequence>
<dbReference type="AlphaFoldDB" id="K6GEJ3"/>
<proteinExistence type="predicted"/>
<dbReference type="InterPro" id="IPR014287">
    <property type="entry name" value="Nase_Fe-Fe_AnfO"/>
</dbReference>
<accession>K6GEJ3</accession>
<comment type="caution">
    <text evidence="1">The sequence shown here is derived from an EMBL/GenBank/DDBJ whole genome shotgun (WGS) entry which is preliminary data.</text>
</comment>
<dbReference type="PATRIC" id="fig|1206767.3.peg.1753"/>
<dbReference type="EMBL" id="ALAO01000135">
    <property type="protein sequence ID" value="EKO39494.1"/>
    <property type="molecule type" value="Genomic_DNA"/>
</dbReference>
<dbReference type="Pfam" id="PF09582">
    <property type="entry name" value="AnfO_nitrog"/>
    <property type="match status" value="1"/>
</dbReference>
<protein>
    <submittedName>
        <fullName evidence="1">Fe-only nitrogenase accessory protein AnfO</fullName>
    </submittedName>
</protein>
<evidence type="ECO:0000313" key="2">
    <source>
        <dbReference type="Proteomes" id="UP000006272"/>
    </source>
</evidence>
<reference evidence="1 2" key="1">
    <citation type="submission" date="2012-07" db="EMBL/GenBank/DDBJ databases">
        <title>Draft genome sequence of Desulfovibrio magneticus str. Maddingley MBC34 obtained from a metagenomic sequence of a methanogenic enrichment isolated from coal-seam formation water in Victoria, Australia.</title>
        <authorList>
            <person name="Greenfield P."/>
            <person name="Hendry P."/>
            <person name="Li D."/>
            <person name="Rosewarne C.P."/>
            <person name="Tran-Dinh N."/>
            <person name="Elbourne L.D.H."/>
            <person name="Paulsen I.T."/>
            <person name="Midgley D.J."/>
        </authorList>
    </citation>
    <scope>NUCLEOTIDE SEQUENCE [LARGE SCALE GENOMIC DNA]</scope>
    <source>
        <strain evidence="2">Maddingley MBC34</strain>
    </source>
</reference>
<gene>
    <name evidence="1" type="ORF">B193_1793</name>
</gene>
<name>K6GEJ3_9BACT</name>
<dbReference type="Proteomes" id="UP000006272">
    <property type="component" value="Unassembled WGS sequence"/>
</dbReference>
<organism evidence="1 2">
    <name type="scientific">Solidesulfovibrio magneticus str. Maddingley MBC34</name>
    <dbReference type="NCBI Taxonomy" id="1206767"/>
    <lineage>
        <taxon>Bacteria</taxon>
        <taxon>Pseudomonadati</taxon>
        <taxon>Thermodesulfobacteriota</taxon>
        <taxon>Desulfovibrionia</taxon>
        <taxon>Desulfovibrionales</taxon>
        <taxon>Desulfovibrionaceae</taxon>
        <taxon>Solidesulfovibrio</taxon>
    </lineage>
</organism>